<dbReference type="Gene3D" id="3.20.80.10">
    <property type="entry name" value="Regulatory factor, effector binding domain"/>
    <property type="match status" value="1"/>
</dbReference>
<proteinExistence type="predicted"/>
<dbReference type="PANTHER" id="PTHR36444:SF2">
    <property type="entry name" value="TRANSCRIPTIONAL REGULATOR PROTEIN YOBU-RELATED"/>
    <property type="match status" value="1"/>
</dbReference>
<gene>
    <name evidence="2" type="ORF">ASJ80_14235</name>
</gene>
<evidence type="ECO:0000313" key="3">
    <source>
        <dbReference type="Proteomes" id="UP000217784"/>
    </source>
</evidence>
<dbReference type="SMART" id="SM00871">
    <property type="entry name" value="AraC_E_bind"/>
    <property type="match status" value="1"/>
</dbReference>
<dbReference type="EMBL" id="LMVM01000001">
    <property type="protein sequence ID" value="PAV06002.1"/>
    <property type="molecule type" value="Genomic_DNA"/>
</dbReference>
<dbReference type="SUPFAM" id="SSF55136">
    <property type="entry name" value="Probable bacterial effector-binding domain"/>
    <property type="match status" value="1"/>
</dbReference>
<dbReference type="InterPro" id="IPR011256">
    <property type="entry name" value="Reg_factor_effector_dom_sf"/>
</dbReference>
<feature type="domain" description="AraC effector-binding" evidence="1">
    <location>
        <begin position="10"/>
        <end position="175"/>
    </location>
</feature>
<dbReference type="InterPro" id="IPR029441">
    <property type="entry name" value="Cass2"/>
</dbReference>
<keyword evidence="3" id="KW-1185">Reference proteome</keyword>
<dbReference type="InterPro" id="IPR053182">
    <property type="entry name" value="YobU-like_regulator"/>
</dbReference>
<sequence>MASNKSLKPLKIEIIDSKILKLMGCVYYGDPFHSNEEWSVENEIGLLWNRFYKLCEKYGDILPKKMVNDRAYEVHLQPEDYKETGKFYVYVGIEVRKIEEMPLEMFCKTFPMTKYAVFTFKGEKMSQGGEYIWNKWLPNSDYQEAHPYMALAYDKDRFFGLDNPESEIDFYVPVKPKY</sequence>
<evidence type="ECO:0000259" key="1">
    <source>
        <dbReference type="SMART" id="SM00871"/>
    </source>
</evidence>
<dbReference type="AlphaFoldDB" id="A0A2A2H9A0"/>
<comment type="caution">
    <text evidence="2">The sequence shown here is derived from an EMBL/GenBank/DDBJ whole genome shotgun (WGS) entry which is preliminary data.</text>
</comment>
<name>A0A2A2H9A0_METBR</name>
<reference evidence="2 3" key="1">
    <citation type="journal article" date="2017" name="BMC Genomics">
        <title>Genomic analysis of methanogenic archaea reveals a shift towards energy conservation.</title>
        <authorList>
            <person name="Gilmore S.P."/>
            <person name="Henske J.K."/>
            <person name="Sexton J.A."/>
            <person name="Solomon K.V."/>
            <person name="Seppala S."/>
            <person name="Yoo J.I."/>
            <person name="Huyett L.M."/>
            <person name="Pressman A."/>
            <person name="Cogan J.Z."/>
            <person name="Kivenson V."/>
            <person name="Peng X."/>
            <person name="Tan Y."/>
            <person name="Valentine D.L."/>
            <person name="O'Malley M.A."/>
        </authorList>
    </citation>
    <scope>NUCLEOTIDE SEQUENCE [LARGE SCALE GENOMIC DNA]</scope>
    <source>
        <strain evidence="2 3">M.o.H.</strain>
    </source>
</reference>
<accession>A0A2A2H9A0</accession>
<dbReference type="Pfam" id="PF14526">
    <property type="entry name" value="Cass2"/>
    <property type="match status" value="1"/>
</dbReference>
<dbReference type="RefSeq" id="WP_069583453.1">
    <property type="nucleotide sequence ID" value="NZ_LMVM01000001.1"/>
</dbReference>
<protein>
    <recommendedName>
        <fullName evidence="1">AraC effector-binding domain-containing protein</fullName>
    </recommendedName>
</protein>
<organism evidence="2 3">
    <name type="scientific">Methanobacterium bryantii</name>
    <dbReference type="NCBI Taxonomy" id="2161"/>
    <lineage>
        <taxon>Archaea</taxon>
        <taxon>Methanobacteriati</taxon>
        <taxon>Methanobacteriota</taxon>
        <taxon>Methanomada group</taxon>
        <taxon>Methanobacteria</taxon>
        <taxon>Methanobacteriales</taxon>
        <taxon>Methanobacteriaceae</taxon>
        <taxon>Methanobacterium</taxon>
    </lineage>
</organism>
<dbReference type="InterPro" id="IPR010499">
    <property type="entry name" value="AraC_E-bd"/>
</dbReference>
<dbReference type="PANTHER" id="PTHR36444">
    <property type="entry name" value="TRANSCRIPTIONAL REGULATOR PROTEIN YOBU-RELATED"/>
    <property type="match status" value="1"/>
</dbReference>
<evidence type="ECO:0000313" key="2">
    <source>
        <dbReference type="EMBL" id="PAV06002.1"/>
    </source>
</evidence>
<dbReference type="Proteomes" id="UP000217784">
    <property type="component" value="Unassembled WGS sequence"/>
</dbReference>